<accession>D8RB44</accession>
<dbReference type="STRING" id="88036.D8RB44"/>
<keyword evidence="1" id="KW-0677">Repeat</keyword>
<dbReference type="PANTHER" id="PTHR46917">
    <property type="entry name" value="MORN REPEAT-CONTAINING PROTEIN 2"/>
    <property type="match status" value="1"/>
</dbReference>
<dbReference type="OMA" id="GRYTMHC"/>
<dbReference type="SMART" id="SM00698">
    <property type="entry name" value="MORN"/>
    <property type="match status" value="3"/>
</dbReference>
<protein>
    <submittedName>
        <fullName evidence="4">Uncharacterized protein</fullName>
    </submittedName>
</protein>
<feature type="compositionally biased region" description="Basic and acidic residues" evidence="2">
    <location>
        <begin position="47"/>
        <end position="58"/>
    </location>
</feature>
<evidence type="ECO:0000256" key="2">
    <source>
        <dbReference type="SAM" id="MobiDB-lite"/>
    </source>
</evidence>
<dbReference type="SUPFAM" id="SSF82185">
    <property type="entry name" value="Histone H3 K4-specific methyltransferase SET7/9 N-terminal domain"/>
    <property type="match status" value="1"/>
</dbReference>
<dbReference type="Gramene" id="EFJ28779">
    <property type="protein sequence ID" value="EFJ28779"/>
    <property type="gene ID" value="SELMODRAFT_93300"/>
</dbReference>
<dbReference type="EMBL" id="GL377579">
    <property type="protein sequence ID" value="EFJ28779.1"/>
    <property type="molecule type" value="Genomic_DNA"/>
</dbReference>
<proteinExistence type="predicted"/>
<feature type="compositionally biased region" description="Pro residues" evidence="2">
    <location>
        <begin position="31"/>
        <end position="44"/>
    </location>
</feature>
<dbReference type="Pfam" id="PF02493">
    <property type="entry name" value="MORN"/>
    <property type="match status" value="3"/>
</dbReference>
<dbReference type="KEGG" id="smo:SELMODRAFT_93300"/>
<dbReference type="GO" id="GO:0016020">
    <property type="term" value="C:membrane"/>
    <property type="evidence" value="ECO:0007669"/>
    <property type="project" value="UniProtKB-ARBA"/>
</dbReference>
<dbReference type="Proteomes" id="UP000001514">
    <property type="component" value="Unassembled WGS sequence"/>
</dbReference>
<evidence type="ECO:0000256" key="1">
    <source>
        <dbReference type="ARBA" id="ARBA00022737"/>
    </source>
</evidence>
<dbReference type="HOGENOM" id="CLU_032017_5_1_1"/>
<keyword evidence="5" id="KW-1185">Reference proteome</keyword>
<dbReference type="FunFam" id="2.20.110.10:FF:000025">
    <property type="entry name" value="MORN repeat, putative"/>
    <property type="match status" value="1"/>
</dbReference>
<organism evidence="5">
    <name type="scientific">Selaginella moellendorffii</name>
    <name type="common">Spikemoss</name>
    <dbReference type="NCBI Taxonomy" id="88036"/>
    <lineage>
        <taxon>Eukaryota</taxon>
        <taxon>Viridiplantae</taxon>
        <taxon>Streptophyta</taxon>
        <taxon>Embryophyta</taxon>
        <taxon>Tracheophyta</taxon>
        <taxon>Lycopodiopsida</taxon>
        <taxon>Selaginellales</taxon>
        <taxon>Selaginellaceae</taxon>
        <taxon>Selaginella</taxon>
    </lineage>
</organism>
<dbReference type="OrthoDB" id="437960at2759"/>
<dbReference type="Gene3D" id="2.20.110.10">
    <property type="entry name" value="Histone H3 K4-specific methyltransferase SET7/9 N-terminal domain"/>
    <property type="match status" value="2"/>
</dbReference>
<dbReference type="InterPro" id="IPR052849">
    <property type="entry name" value="MORN_repeat_protein"/>
</dbReference>
<reference evidence="4 5" key="1">
    <citation type="journal article" date="2011" name="Science">
        <title>The Selaginella genome identifies genetic changes associated with the evolution of vascular plants.</title>
        <authorList>
            <person name="Banks J.A."/>
            <person name="Nishiyama T."/>
            <person name="Hasebe M."/>
            <person name="Bowman J.L."/>
            <person name="Gribskov M."/>
            <person name="dePamphilis C."/>
            <person name="Albert V.A."/>
            <person name="Aono N."/>
            <person name="Aoyama T."/>
            <person name="Ambrose B.A."/>
            <person name="Ashton N.W."/>
            <person name="Axtell M.J."/>
            <person name="Barker E."/>
            <person name="Barker M.S."/>
            <person name="Bennetzen J.L."/>
            <person name="Bonawitz N.D."/>
            <person name="Chapple C."/>
            <person name="Cheng C."/>
            <person name="Correa L.G."/>
            <person name="Dacre M."/>
            <person name="DeBarry J."/>
            <person name="Dreyer I."/>
            <person name="Elias M."/>
            <person name="Engstrom E.M."/>
            <person name="Estelle M."/>
            <person name="Feng L."/>
            <person name="Finet C."/>
            <person name="Floyd S.K."/>
            <person name="Frommer W.B."/>
            <person name="Fujita T."/>
            <person name="Gramzow L."/>
            <person name="Gutensohn M."/>
            <person name="Harholt J."/>
            <person name="Hattori M."/>
            <person name="Heyl A."/>
            <person name="Hirai T."/>
            <person name="Hiwatashi Y."/>
            <person name="Ishikawa M."/>
            <person name="Iwata M."/>
            <person name="Karol K.G."/>
            <person name="Koehler B."/>
            <person name="Kolukisaoglu U."/>
            <person name="Kubo M."/>
            <person name="Kurata T."/>
            <person name="Lalonde S."/>
            <person name="Li K."/>
            <person name="Li Y."/>
            <person name="Litt A."/>
            <person name="Lyons E."/>
            <person name="Manning G."/>
            <person name="Maruyama T."/>
            <person name="Michael T.P."/>
            <person name="Mikami K."/>
            <person name="Miyazaki S."/>
            <person name="Morinaga S."/>
            <person name="Murata T."/>
            <person name="Mueller-Roeber B."/>
            <person name="Nelson D.R."/>
            <person name="Obara M."/>
            <person name="Oguri Y."/>
            <person name="Olmstead R.G."/>
            <person name="Onodera N."/>
            <person name="Petersen B.L."/>
            <person name="Pils B."/>
            <person name="Prigge M."/>
            <person name="Rensing S.A."/>
            <person name="Riano-Pachon D.M."/>
            <person name="Roberts A.W."/>
            <person name="Sato Y."/>
            <person name="Scheller H.V."/>
            <person name="Schulz B."/>
            <person name="Schulz C."/>
            <person name="Shakirov E.V."/>
            <person name="Shibagaki N."/>
            <person name="Shinohara N."/>
            <person name="Shippen D.E."/>
            <person name="Soerensen I."/>
            <person name="Sotooka R."/>
            <person name="Sugimoto N."/>
            <person name="Sugita M."/>
            <person name="Sumikawa N."/>
            <person name="Tanurdzic M."/>
            <person name="Theissen G."/>
            <person name="Ulvskov P."/>
            <person name="Wakazuki S."/>
            <person name="Weng J.K."/>
            <person name="Willats W.W."/>
            <person name="Wipf D."/>
            <person name="Wolf P.G."/>
            <person name="Yang L."/>
            <person name="Zimmer A.D."/>
            <person name="Zhu Q."/>
            <person name="Mitros T."/>
            <person name="Hellsten U."/>
            <person name="Loque D."/>
            <person name="Otillar R."/>
            <person name="Salamov A."/>
            <person name="Schmutz J."/>
            <person name="Shapiro H."/>
            <person name="Lindquist E."/>
            <person name="Lucas S."/>
            <person name="Rokhsar D."/>
            <person name="Grigoriev I.V."/>
        </authorList>
    </citation>
    <scope>NUCLEOTIDE SEQUENCE [LARGE SCALE GENOMIC DNA]</scope>
</reference>
<dbReference type="eggNOG" id="KOG0229">
    <property type="taxonomic scope" value="Eukaryota"/>
</dbReference>
<name>D8RB44_SELML</name>
<dbReference type="InterPro" id="IPR003409">
    <property type="entry name" value="MORN"/>
</dbReference>
<evidence type="ECO:0000313" key="4">
    <source>
        <dbReference type="EMBL" id="EFJ30736.1"/>
    </source>
</evidence>
<dbReference type="InParanoid" id="D8RB44"/>
<sequence length="154" mass="16812">MAPAPVEPVKSTGKFYYPGGGTYEGDWILQPPLPPVPGAPPPADPAAADKPKRLRDGKGHYIDGNYSYEGEWKNDLMHGPGSFKYASGASYEGTWENGKYHGNGTFKWPDGRSYAGEWRENRMHGIGSYVDNEGHTWTGQFFNGAGPGLNCELT</sequence>
<dbReference type="AlphaFoldDB" id="D8RB44"/>
<dbReference type="KEGG" id="smo:SELMODRAFT_89459"/>
<evidence type="ECO:0000313" key="3">
    <source>
        <dbReference type="EMBL" id="EFJ28779.1"/>
    </source>
</evidence>
<dbReference type="EMBL" id="GL377575">
    <property type="protein sequence ID" value="EFJ30736.1"/>
    <property type="molecule type" value="Genomic_DNA"/>
</dbReference>
<feature type="region of interest" description="Disordered" evidence="2">
    <location>
        <begin position="27"/>
        <end position="58"/>
    </location>
</feature>
<dbReference type="PANTHER" id="PTHR46917:SF1">
    <property type="entry name" value="MORN REPEAT-CONTAINING PROTEIN 2"/>
    <property type="match status" value="1"/>
</dbReference>
<gene>
    <name evidence="4" type="ORF">SELMODRAFT_89459</name>
    <name evidence="3" type="ORF">SELMODRAFT_93300</name>
</gene>
<dbReference type="Gramene" id="EFJ30736">
    <property type="protein sequence ID" value="EFJ30736"/>
    <property type="gene ID" value="SELMODRAFT_89459"/>
</dbReference>
<evidence type="ECO:0000313" key="5">
    <source>
        <dbReference type="Proteomes" id="UP000001514"/>
    </source>
</evidence>